<comment type="pathway">
    <text evidence="4">Amino-acid biosynthesis.</text>
</comment>
<dbReference type="RefSeq" id="WP_087252430.1">
    <property type="nucleotide sequence ID" value="NZ_BSBO01000006.1"/>
</dbReference>
<proteinExistence type="predicted"/>
<evidence type="ECO:0000313" key="7">
    <source>
        <dbReference type="EMBL" id="GLG03675.1"/>
    </source>
</evidence>
<dbReference type="InterPro" id="IPR036188">
    <property type="entry name" value="FAD/NAD-bd_sf"/>
</dbReference>
<keyword evidence="2" id="KW-0560">Oxidoreductase</keyword>
<dbReference type="Pfam" id="PF14691">
    <property type="entry name" value="Fer4_20"/>
    <property type="match status" value="1"/>
</dbReference>
<evidence type="ECO:0000259" key="6">
    <source>
        <dbReference type="Pfam" id="PF14691"/>
    </source>
</evidence>
<sequence length="493" mass="54339">MGKPTGFLEYERQTGKERLPKERIVDFHEFHEPLPPARQKEQGARCMACGVPFCQFGGNLNGMASGCPLNNLVPEFNDLVYHEQYGQAYKRLQKTNCFPEFTSRVCPALCEAACTCNVNTDPVATKENERAIIDRAFAEGLVVPHPPKIRTGKTVAVIGSGPAGLAAALLLNRRGHSVTVFERHDRIGGLLMYGIPNMKLEKSAIERRRKLMEEEGVVFRTNTDVGRDQDAKEILASFDRVILACGASRPRDIDAPGRDAKGIRFAVDFLSEVTKTLLDSDFAKVPYELAKDKNVVIIGGGDTGNDCAGTAVRLSAKSVVQLEMMPKPPEKRSENNPWPEWPRVLKTDYGQQEVIALSGNDPRIYQTTVKEYIKNEAGEVCAIRTVRLEPKKNKKTGRIDMVPVKGSEQTIPADLVLIAAGFTGAEDYVMDAFQVKKTGRNTVEDTGFASSVPNVFTAGDMRRGQSLVVWAIREGKEAAREVDLSLMGYTNLS</sequence>
<protein>
    <submittedName>
        <fullName evidence="7">Glutamate synthase subunit beta</fullName>
    </submittedName>
</protein>
<dbReference type="InterPro" id="IPR028261">
    <property type="entry name" value="DPD_II"/>
</dbReference>
<feature type="domain" description="FAD/NAD(P)-binding" evidence="5">
    <location>
        <begin position="154"/>
        <end position="475"/>
    </location>
</feature>
<dbReference type="InterPro" id="IPR006005">
    <property type="entry name" value="Glut_synth_ssu1"/>
</dbReference>
<dbReference type="Gene3D" id="3.50.50.60">
    <property type="entry name" value="FAD/NAD(P)-binding domain"/>
    <property type="match status" value="2"/>
</dbReference>
<evidence type="ECO:0000259" key="5">
    <source>
        <dbReference type="Pfam" id="PF07992"/>
    </source>
</evidence>
<dbReference type="InterPro" id="IPR051394">
    <property type="entry name" value="Glutamate_Synthase"/>
</dbReference>
<accession>A0A9W6C6R3</accession>
<dbReference type="SUPFAM" id="SSF51971">
    <property type="entry name" value="Nucleotide-binding domain"/>
    <property type="match status" value="1"/>
</dbReference>
<dbReference type="EMBL" id="BSBO01000006">
    <property type="protein sequence ID" value="GLG03675.1"/>
    <property type="molecule type" value="Genomic_DNA"/>
</dbReference>
<dbReference type="PANTHER" id="PTHR43100">
    <property type="entry name" value="GLUTAMATE SYNTHASE [NADPH] SMALL CHAIN"/>
    <property type="match status" value="1"/>
</dbReference>
<dbReference type="GO" id="GO:0006537">
    <property type="term" value="P:glutamate biosynthetic process"/>
    <property type="evidence" value="ECO:0007669"/>
    <property type="project" value="UniProtKB-KW"/>
</dbReference>
<dbReference type="SUPFAM" id="SSF46548">
    <property type="entry name" value="alpha-helical ferredoxin"/>
    <property type="match status" value="1"/>
</dbReference>
<reference evidence="7 8" key="1">
    <citation type="journal article" date="2023" name="Int. J. Syst. Evol. Microbiol.">
        <title>Sellimonas catena sp. nov., isolated from human faeces.</title>
        <authorList>
            <person name="Hisatomi A."/>
            <person name="Ohkuma M."/>
            <person name="Sakamoto M."/>
        </authorList>
    </citation>
    <scope>NUCLEOTIDE SEQUENCE [LARGE SCALE GENOMIC DNA]</scope>
    <source>
        <strain evidence="7 8">12EGH17</strain>
    </source>
</reference>
<feature type="domain" description="Dihydroprymidine dehydrogenase" evidence="6">
    <location>
        <begin position="24"/>
        <end position="139"/>
    </location>
</feature>
<evidence type="ECO:0000256" key="3">
    <source>
        <dbReference type="ARBA" id="ARBA00023164"/>
    </source>
</evidence>
<dbReference type="InterPro" id="IPR009051">
    <property type="entry name" value="Helical_ferredxn"/>
</dbReference>
<name>A0A9W6C6R3_9FIRM</name>
<dbReference type="NCBIfam" id="TIGR01317">
    <property type="entry name" value="GOGAT_sm_gam"/>
    <property type="match status" value="1"/>
</dbReference>
<dbReference type="AlphaFoldDB" id="A0A9W6C6R3"/>
<dbReference type="GO" id="GO:0051536">
    <property type="term" value="F:iron-sulfur cluster binding"/>
    <property type="evidence" value="ECO:0007669"/>
    <property type="project" value="InterPro"/>
</dbReference>
<dbReference type="InterPro" id="IPR023753">
    <property type="entry name" value="FAD/NAD-binding_dom"/>
</dbReference>
<keyword evidence="1" id="KW-0028">Amino-acid biosynthesis</keyword>
<keyword evidence="3" id="KW-0314">Glutamate biosynthesis</keyword>
<evidence type="ECO:0000256" key="1">
    <source>
        <dbReference type="ARBA" id="ARBA00022605"/>
    </source>
</evidence>
<comment type="caution">
    <text evidence="7">The sequence shown here is derived from an EMBL/GenBank/DDBJ whole genome shotgun (WGS) entry which is preliminary data.</text>
</comment>
<organism evidence="7 8">
    <name type="scientific">Sellimonas catena</name>
    <dbReference type="NCBI Taxonomy" id="2994035"/>
    <lineage>
        <taxon>Bacteria</taxon>
        <taxon>Bacillati</taxon>
        <taxon>Bacillota</taxon>
        <taxon>Clostridia</taxon>
        <taxon>Lachnospirales</taxon>
        <taxon>Lachnospiraceae</taxon>
        <taxon>Sellimonas</taxon>
    </lineage>
</organism>
<dbReference type="GO" id="GO:0016639">
    <property type="term" value="F:oxidoreductase activity, acting on the CH-NH2 group of donors, NAD or NADP as acceptor"/>
    <property type="evidence" value="ECO:0007669"/>
    <property type="project" value="InterPro"/>
</dbReference>
<evidence type="ECO:0000256" key="4">
    <source>
        <dbReference type="ARBA" id="ARBA00029440"/>
    </source>
</evidence>
<dbReference type="PRINTS" id="PR00419">
    <property type="entry name" value="ADXRDTASE"/>
</dbReference>
<dbReference type="Pfam" id="PF07992">
    <property type="entry name" value="Pyr_redox_2"/>
    <property type="match status" value="1"/>
</dbReference>
<evidence type="ECO:0000256" key="2">
    <source>
        <dbReference type="ARBA" id="ARBA00023002"/>
    </source>
</evidence>
<dbReference type="Proteomes" id="UP001145145">
    <property type="component" value="Unassembled WGS sequence"/>
</dbReference>
<gene>
    <name evidence="7" type="primary">gltD</name>
    <name evidence="7" type="ORF">Selli1_08490</name>
</gene>
<dbReference type="PANTHER" id="PTHR43100:SF1">
    <property type="entry name" value="GLUTAMATE SYNTHASE [NADPH] SMALL CHAIN"/>
    <property type="match status" value="1"/>
</dbReference>
<dbReference type="Gene3D" id="1.10.1060.10">
    <property type="entry name" value="Alpha-helical ferredoxin"/>
    <property type="match status" value="1"/>
</dbReference>
<evidence type="ECO:0000313" key="8">
    <source>
        <dbReference type="Proteomes" id="UP001145145"/>
    </source>
</evidence>
<keyword evidence="8" id="KW-1185">Reference proteome</keyword>